<feature type="domain" description="C2H2-type" evidence="10">
    <location>
        <begin position="292"/>
        <end position="320"/>
    </location>
</feature>
<evidence type="ECO:0000256" key="1">
    <source>
        <dbReference type="ARBA" id="ARBA00004123"/>
    </source>
</evidence>
<feature type="compositionally biased region" description="Basic and acidic residues" evidence="9">
    <location>
        <begin position="666"/>
        <end position="680"/>
    </location>
</feature>
<keyword evidence="2 8" id="KW-0479">Metal-binding</keyword>
<evidence type="ECO:0000259" key="11">
    <source>
        <dbReference type="PROSITE" id="PS51915"/>
    </source>
</evidence>
<evidence type="ECO:0000259" key="10">
    <source>
        <dbReference type="PROSITE" id="PS50157"/>
    </source>
</evidence>
<dbReference type="InterPro" id="IPR036236">
    <property type="entry name" value="Znf_C2H2_sf"/>
</dbReference>
<dbReference type="Proteomes" id="UP001652740">
    <property type="component" value="Unplaced"/>
</dbReference>
<dbReference type="GeneID" id="113522482"/>
<feature type="region of interest" description="Disordered" evidence="9">
    <location>
        <begin position="447"/>
        <end position="834"/>
    </location>
</feature>
<gene>
    <name evidence="13" type="primary">LOC113522482</name>
</gene>
<dbReference type="InterPro" id="IPR012934">
    <property type="entry name" value="Znf_AD"/>
</dbReference>
<keyword evidence="12" id="KW-1185">Reference proteome</keyword>
<dbReference type="PROSITE" id="PS50157">
    <property type="entry name" value="ZINC_FINGER_C2H2_2"/>
    <property type="match status" value="3"/>
</dbReference>
<accession>A0A6J1X2Y7</accession>
<feature type="region of interest" description="Disordered" evidence="9">
    <location>
        <begin position="318"/>
        <end position="341"/>
    </location>
</feature>
<dbReference type="InterPro" id="IPR013087">
    <property type="entry name" value="Znf_C2H2_type"/>
</dbReference>
<dbReference type="Pfam" id="PF00096">
    <property type="entry name" value="zf-C2H2"/>
    <property type="match status" value="1"/>
</dbReference>
<name>A0A6J1X2Y7_GALME</name>
<feature type="compositionally biased region" description="Acidic residues" evidence="9">
    <location>
        <begin position="327"/>
        <end position="338"/>
    </location>
</feature>
<evidence type="ECO:0000256" key="9">
    <source>
        <dbReference type="SAM" id="MobiDB-lite"/>
    </source>
</evidence>
<dbReference type="RefSeq" id="XP_026763973.2">
    <property type="nucleotide sequence ID" value="XM_026908172.3"/>
</dbReference>
<organism evidence="12 13">
    <name type="scientific">Galleria mellonella</name>
    <name type="common">Greater wax moth</name>
    <dbReference type="NCBI Taxonomy" id="7137"/>
    <lineage>
        <taxon>Eukaryota</taxon>
        <taxon>Metazoa</taxon>
        <taxon>Ecdysozoa</taxon>
        <taxon>Arthropoda</taxon>
        <taxon>Hexapoda</taxon>
        <taxon>Insecta</taxon>
        <taxon>Pterygota</taxon>
        <taxon>Neoptera</taxon>
        <taxon>Endopterygota</taxon>
        <taxon>Lepidoptera</taxon>
        <taxon>Glossata</taxon>
        <taxon>Ditrysia</taxon>
        <taxon>Pyraloidea</taxon>
        <taxon>Pyralidae</taxon>
        <taxon>Galleriinae</taxon>
        <taxon>Galleria</taxon>
    </lineage>
</organism>
<feature type="binding site" evidence="8">
    <location>
        <position position="14"/>
    </location>
    <ligand>
        <name>Zn(2+)</name>
        <dbReference type="ChEBI" id="CHEBI:29105"/>
    </ligand>
</feature>
<dbReference type="GO" id="GO:0008270">
    <property type="term" value="F:zinc ion binding"/>
    <property type="evidence" value="ECO:0007669"/>
    <property type="project" value="UniProtKB-UniRule"/>
</dbReference>
<feature type="compositionally biased region" description="Polar residues" evidence="9">
    <location>
        <begin position="457"/>
        <end position="469"/>
    </location>
</feature>
<evidence type="ECO:0000256" key="3">
    <source>
        <dbReference type="ARBA" id="ARBA00022737"/>
    </source>
</evidence>
<feature type="region of interest" description="Disordered" evidence="9">
    <location>
        <begin position="364"/>
        <end position="387"/>
    </location>
</feature>
<evidence type="ECO:0000256" key="2">
    <source>
        <dbReference type="ARBA" id="ARBA00022723"/>
    </source>
</evidence>
<feature type="compositionally biased region" description="Basic and acidic residues" evidence="9">
    <location>
        <begin position="608"/>
        <end position="640"/>
    </location>
</feature>
<feature type="compositionally biased region" description="Low complexity" evidence="9">
    <location>
        <begin position="447"/>
        <end position="456"/>
    </location>
</feature>
<sequence length="925" mass="104285">MEKRKESLSALKLCRFCLCQDNSITNLYDRSRKPKNAIPLSVKILSSISIEIFPSDKMPSFICNRCRFFMDICYEFKQLCHQTDETILNYIQNGTPMESIAWPSQLTKLYKSAKTILKEPVINSIVEGGATVHVTSQEYDSEDDDNMYNVKINELEDGSEMIKNETDFAKETTSRKEFSSVSKLTRHVRSHAGKRAYPCKYCNKSFIKSHHYTRHLRVKHRLALHGNRGPFGQMEQFRCEQCEDTFTTQDELIYHSAIHATQNLTCPLCQEKFENVDAVTTHIKSHVNGIEFMCDLCELVFTSKEKLDCHLTTAHEDELRNSQDSSMEMDAEDEDDDNGINVKEEGDHMIVEIKKADNFMLNVPDESESKIDNTNSEESESEATYTELSTVDTLAVVRKESLVKTPEKVPPKRTTATPIVSATPAASVTPVASVTPTASITSTASVTPAATAAATPGNSSKNDTKQTASILRKAEEIKRKAQQSTLETNKLSEEKNKEKPNNKVESTNSVGASDKSLRLLEKELQDLKRTNSRSEPAKMPAKNSDTFRLRRPQIHTSTPKQRLDEKKPQPPLKTAIEKKVPERRTITKENKEPKEIKEVKTSNTNVKDNNEKELKEKELKEKEVKEKELKEKELKEKDASKSVIKNGNSDKNSSEDNVRRSTRPSKIKDYAKMIRDRTQESEEEDSDMDDEEYDEKQTDSRVKVRRNKVPPKPNQQASSSPTAVATPATRKRGRPRKDQPKEVPNKLKKEEQTEEDVKEKKAETPNDKKKSPSPEKENKNEDASENRETEPNKTSDNSETKSPSDVLVSPTGQTLKKVPIKALPPGVKPLPLPATTRPIGTGELCEMQIGKKMVKVQKIVMTKAEVEAMAKKGLVEMKDGTMVLKQGIKLPTADPLALKSTLVGEKETLKESPAKKIKTDESKNL</sequence>
<protein>
    <submittedName>
        <fullName evidence="13">DNA ligase 1-like</fullName>
    </submittedName>
</protein>
<reference evidence="13" key="1">
    <citation type="submission" date="2025-08" db="UniProtKB">
        <authorList>
            <consortium name="RefSeq"/>
        </authorList>
    </citation>
    <scope>IDENTIFICATION</scope>
    <source>
        <tissue evidence="13">Whole larvae</tissue>
    </source>
</reference>
<feature type="binding site" evidence="8">
    <location>
        <position position="17"/>
    </location>
    <ligand>
        <name>Zn(2+)</name>
        <dbReference type="ChEBI" id="CHEBI:29105"/>
    </ligand>
</feature>
<dbReference type="PROSITE" id="PS00028">
    <property type="entry name" value="ZINC_FINGER_C2H2_1"/>
    <property type="match status" value="4"/>
</dbReference>
<evidence type="ECO:0000256" key="4">
    <source>
        <dbReference type="ARBA" id="ARBA00022771"/>
    </source>
</evidence>
<keyword evidence="3" id="KW-0677">Repeat</keyword>
<dbReference type="SUPFAM" id="SSF57667">
    <property type="entry name" value="beta-beta-alpha zinc fingers"/>
    <property type="match status" value="3"/>
</dbReference>
<feature type="binding site" evidence="8">
    <location>
        <position position="63"/>
    </location>
    <ligand>
        <name>Zn(2+)</name>
        <dbReference type="ChEBI" id="CHEBI:29105"/>
    </ligand>
</feature>
<dbReference type="SMART" id="SM00355">
    <property type="entry name" value="ZnF_C2H2"/>
    <property type="match status" value="4"/>
</dbReference>
<evidence type="ECO:0000313" key="13">
    <source>
        <dbReference type="RefSeq" id="XP_026763973.2"/>
    </source>
</evidence>
<evidence type="ECO:0000256" key="5">
    <source>
        <dbReference type="ARBA" id="ARBA00022833"/>
    </source>
</evidence>
<dbReference type="PROSITE" id="PS51915">
    <property type="entry name" value="ZAD"/>
    <property type="match status" value="1"/>
</dbReference>
<dbReference type="SUPFAM" id="SSF57716">
    <property type="entry name" value="Glucocorticoid receptor-like (DNA-binding domain)"/>
    <property type="match status" value="1"/>
</dbReference>
<keyword evidence="4 7" id="KW-0863">Zinc-finger</keyword>
<feature type="compositionally biased region" description="Basic and acidic residues" evidence="9">
    <location>
        <begin position="515"/>
        <end position="529"/>
    </location>
</feature>
<dbReference type="GO" id="GO:0005634">
    <property type="term" value="C:nucleus"/>
    <property type="evidence" value="ECO:0007669"/>
    <property type="project" value="UniProtKB-SubCell"/>
</dbReference>
<feature type="compositionally biased region" description="Basic and acidic residues" evidence="9">
    <location>
        <begin position="736"/>
        <end position="799"/>
    </location>
</feature>
<keyword evidence="6" id="KW-0539">Nucleus</keyword>
<dbReference type="Gene3D" id="3.30.160.60">
    <property type="entry name" value="Classic Zinc Finger"/>
    <property type="match status" value="2"/>
</dbReference>
<keyword evidence="5 8" id="KW-0862">Zinc</keyword>
<dbReference type="Pfam" id="PF07776">
    <property type="entry name" value="zf-AD"/>
    <property type="match status" value="1"/>
</dbReference>
<dbReference type="InParanoid" id="A0A6J1X2Y7"/>
<evidence type="ECO:0000256" key="7">
    <source>
        <dbReference type="PROSITE-ProRule" id="PRU00042"/>
    </source>
</evidence>
<feature type="compositionally biased region" description="Basic and acidic residues" evidence="9">
    <location>
        <begin position="575"/>
        <end position="600"/>
    </location>
</feature>
<evidence type="ECO:0000313" key="12">
    <source>
        <dbReference type="Proteomes" id="UP001652740"/>
    </source>
</evidence>
<dbReference type="PANTHER" id="PTHR24381:SF393">
    <property type="entry name" value="CHROMATIN-LINKED ADAPTOR FOR MSL PROTEINS, ISOFORM B"/>
    <property type="match status" value="1"/>
</dbReference>
<evidence type="ECO:0000256" key="6">
    <source>
        <dbReference type="ARBA" id="ARBA00023242"/>
    </source>
</evidence>
<evidence type="ECO:0000256" key="8">
    <source>
        <dbReference type="PROSITE-ProRule" id="PRU01263"/>
    </source>
</evidence>
<dbReference type="KEGG" id="gmw:113522482"/>
<comment type="subcellular location">
    <subcellularLocation>
        <location evidence="1">Nucleus</location>
    </subcellularLocation>
</comment>
<feature type="binding site" evidence="8">
    <location>
        <position position="66"/>
    </location>
    <ligand>
        <name>Zn(2+)</name>
        <dbReference type="ChEBI" id="CHEBI:29105"/>
    </ligand>
</feature>
<feature type="compositionally biased region" description="Basic and acidic residues" evidence="9">
    <location>
        <begin position="490"/>
        <end position="502"/>
    </location>
</feature>
<proteinExistence type="predicted"/>
<dbReference type="PANTHER" id="PTHR24381">
    <property type="entry name" value="ZINC FINGER PROTEIN"/>
    <property type="match status" value="1"/>
</dbReference>
<feature type="compositionally biased region" description="Low complexity" evidence="9">
    <location>
        <begin position="717"/>
        <end position="728"/>
    </location>
</feature>
<feature type="domain" description="ZAD" evidence="11">
    <location>
        <begin position="12"/>
        <end position="90"/>
    </location>
</feature>
<dbReference type="AlphaFoldDB" id="A0A6J1X2Y7"/>
<feature type="domain" description="C2H2-type" evidence="10">
    <location>
        <begin position="237"/>
        <end position="264"/>
    </location>
</feature>
<feature type="compositionally biased region" description="Acidic residues" evidence="9">
    <location>
        <begin position="681"/>
        <end position="694"/>
    </location>
</feature>
<dbReference type="SMART" id="SM00868">
    <property type="entry name" value="zf-AD"/>
    <property type="match status" value="1"/>
</dbReference>
<dbReference type="Gene3D" id="3.40.1800.20">
    <property type="match status" value="1"/>
</dbReference>
<feature type="domain" description="C2H2-type" evidence="10">
    <location>
        <begin position="197"/>
        <end position="230"/>
    </location>
</feature>